<gene>
    <name evidence="3" type="ORF">YM304_19750</name>
</gene>
<dbReference type="GO" id="GO:0016020">
    <property type="term" value="C:membrane"/>
    <property type="evidence" value="ECO:0007669"/>
    <property type="project" value="InterPro"/>
</dbReference>
<organism evidence="3 4">
    <name type="scientific">Ilumatobacter coccineus (strain NBRC 103263 / KCTC 29153 / YM16-304)</name>
    <dbReference type="NCBI Taxonomy" id="1313172"/>
    <lineage>
        <taxon>Bacteria</taxon>
        <taxon>Bacillati</taxon>
        <taxon>Actinomycetota</taxon>
        <taxon>Acidimicrobiia</taxon>
        <taxon>Acidimicrobiales</taxon>
        <taxon>Ilumatobacteraceae</taxon>
        <taxon>Ilumatobacter</taxon>
    </lineage>
</organism>
<keyword evidence="2" id="KW-0472">Membrane</keyword>
<dbReference type="AlphaFoldDB" id="A0A6C7EAQ5"/>
<accession>A0A6C7EAQ5</accession>
<feature type="transmembrane region" description="Helical" evidence="2">
    <location>
        <begin position="154"/>
        <end position="177"/>
    </location>
</feature>
<evidence type="ECO:0000256" key="2">
    <source>
        <dbReference type="SAM" id="Phobius"/>
    </source>
</evidence>
<name>A0A6C7EAQ5_ILUCY</name>
<dbReference type="GO" id="GO:0003881">
    <property type="term" value="F:CDP-diacylglycerol-inositol 3-phosphatidyltransferase activity"/>
    <property type="evidence" value="ECO:0007669"/>
    <property type="project" value="UniProtKB-EC"/>
</dbReference>
<proteinExistence type="predicted"/>
<evidence type="ECO:0000313" key="4">
    <source>
        <dbReference type="Proteomes" id="UP000011863"/>
    </source>
</evidence>
<keyword evidence="3" id="KW-0808">Transferase</keyword>
<keyword evidence="2" id="KW-1133">Transmembrane helix</keyword>
<sequence>MFDGKFRGPVDKAVKPLGTALRKTGLTPDHLTIVGLLVGVGAAVAIGAGMLRLGLLLVILAALPDLLDGALAKASGQSSQRGAFFDSTVDRVTDAFLLGGIAWYFATDPDFSGQLAMLPFAINGVSSLISYQRAKAESLGIDAKGGLMERAERIIAICLGLLWEPLLIPILWIMLVLTSITAIQRFVKVWSQAAVAPVTQARIEMRRSRRQSRRVARTERRRTSVPRRRP</sequence>
<dbReference type="Pfam" id="PF01066">
    <property type="entry name" value="CDP-OH_P_transf"/>
    <property type="match status" value="1"/>
</dbReference>
<keyword evidence="4" id="KW-1185">Reference proteome</keyword>
<dbReference type="OrthoDB" id="116551at2"/>
<dbReference type="RefSeq" id="WP_015441536.1">
    <property type="nucleotide sequence ID" value="NC_020520.1"/>
</dbReference>
<evidence type="ECO:0000256" key="1">
    <source>
        <dbReference type="SAM" id="MobiDB-lite"/>
    </source>
</evidence>
<protein>
    <submittedName>
        <fullName evidence="3">Phosphatidylinositol synthase</fullName>
        <ecNumber evidence="3">2.7.8.11</ecNumber>
    </submittedName>
</protein>
<dbReference type="Gene3D" id="1.20.120.1760">
    <property type="match status" value="1"/>
</dbReference>
<dbReference type="GO" id="GO:0008654">
    <property type="term" value="P:phospholipid biosynthetic process"/>
    <property type="evidence" value="ECO:0007669"/>
    <property type="project" value="InterPro"/>
</dbReference>
<reference evidence="3 4" key="1">
    <citation type="journal article" date="2013" name="Int. J. Syst. Evol. Microbiol.">
        <title>Ilumatobacter nonamiense sp. nov. and Ilumatobacter coccineum sp. nov., isolated from seashore sand.</title>
        <authorList>
            <person name="Matsumoto A."/>
            <person name="Kasai H."/>
            <person name="Matsuo Y."/>
            <person name="Shizuri Y."/>
            <person name="Ichikawa N."/>
            <person name="Fujita N."/>
            <person name="Omura S."/>
            <person name="Takahashi Y."/>
        </authorList>
    </citation>
    <scope>NUCLEOTIDE SEQUENCE [LARGE SCALE GENOMIC DNA]</scope>
    <source>
        <strain evidence="4">NBRC 103263 / KCTC 29153 / YM16-304</strain>
    </source>
</reference>
<feature type="region of interest" description="Disordered" evidence="1">
    <location>
        <begin position="206"/>
        <end position="230"/>
    </location>
</feature>
<dbReference type="Proteomes" id="UP000011863">
    <property type="component" value="Chromosome"/>
</dbReference>
<feature type="transmembrane region" description="Helical" evidence="2">
    <location>
        <begin position="33"/>
        <end position="63"/>
    </location>
</feature>
<evidence type="ECO:0000313" key="3">
    <source>
        <dbReference type="EMBL" id="BAN02289.1"/>
    </source>
</evidence>
<dbReference type="InterPro" id="IPR000462">
    <property type="entry name" value="CDP-OH_P_trans"/>
</dbReference>
<dbReference type="KEGG" id="aym:YM304_19750"/>
<keyword evidence="2" id="KW-0812">Transmembrane</keyword>
<dbReference type="EC" id="2.7.8.11" evidence="3"/>
<dbReference type="EMBL" id="AP012057">
    <property type="protein sequence ID" value="BAN02289.1"/>
    <property type="molecule type" value="Genomic_DNA"/>
</dbReference>
<dbReference type="InterPro" id="IPR043130">
    <property type="entry name" value="CDP-OH_PTrfase_TM_dom"/>
</dbReference>